<evidence type="ECO:0000256" key="3">
    <source>
        <dbReference type="ARBA" id="ARBA00023709"/>
    </source>
</evidence>
<comment type="catalytic activity">
    <reaction evidence="4">
        <text>a 4-saturated-(3S)-3-hydroxyacyl-CoA = a (3E)-enoyl-CoA + H2O</text>
        <dbReference type="Rhea" id="RHEA:20724"/>
        <dbReference type="ChEBI" id="CHEBI:15377"/>
        <dbReference type="ChEBI" id="CHEBI:58521"/>
        <dbReference type="ChEBI" id="CHEBI:137480"/>
        <dbReference type="EC" id="4.2.1.17"/>
    </reaction>
</comment>
<dbReference type="CDD" id="cd06558">
    <property type="entry name" value="crotonase-like"/>
    <property type="match status" value="1"/>
</dbReference>
<dbReference type="PANTHER" id="PTHR11941:SF54">
    <property type="entry name" value="ENOYL-COA HYDRATASE, MITOCHONDRIAL"/>
    <property type="match status" value="1"/>
</dbReference>
<dbReference type="InterPro" id="IPR018376">
    <property type="entry name" value="Enoyl-CoA_hyd/isom_CS"/>
</dbReference>
<dbReference type="Proteomes" id="UP001589867">
    <property type="component" value="Unassembled WGS sequence"/>
</dbReference>
<evidence type="ECO:0000256" key="1">
    <source>
        <dbReference type="ARBA" id="ARBA00005254"/>
    </source>
</evidence>
<keyword evidence="2" id="KW-0456">Lyase</keyword>
<comment type="similarity">
    <text evidence="1 5">Belongs to the enoyl-CoA hydratase/isomerase family.</text>
</comment>
<organism evidence="7 8">
    <name type="scientific">Phytohabitans kaempferiae</name>
    <dbReference type="NCBI Taxonomy" id="1620943"/>
    <lineage>
        <taxon>Bacteria</taxon>
        <taxon>Bacillati</taxon>
        <taxon>Actinomycetota</taxon>
        <taxon>Actinomycetes</taxon>
        <taxon>Micromonosporales</taxon>
        <taxon>Micromonosporaceae</taxon>
    </lineage>
</organism>
<comment type="caution">
    <text evidence="7">The sequence shown here is derived from an EMBL/GenBank/DDBJ whole genome shotgun (WGS) entry which is preliminary data.</text>
</comment>
<keyword evidence="8" id="KW-1185">Reference proteome</keyword>
<feature type="compositionally biased region" description="Basic and acidic residues" evidence="6">
    <location>
        <begin position="252"/>
        <end position="265"/>
    </location>
</feature>
<evidence type="ECO:0000256" key="5">
    <source>
        <dbReference type="RuleBase" id="RU003707"/>
    </source>
</evidence>
<dbReference type="InterPro" id="IPR014748">
    <property type="entry name" value="Enoyl-CoA_hydra_C"/>
</dbReference>
<evidence type="ECO:0000313" key="7">
    <source>
        <dbReference type="EMBL" id="MFC0531475.1"/>
    </source>
</evidence>
<dbReference type="InterPro" id="IPR029045">
    <property type="entry name" value="ClpP/crotonase-like_dom_sf"/>
</dbReference>
<proteinExistence type="inferred from homology"/>
<accession>A0ABV6M9S2</accession>
<reference evidence="7 8" key="1">
    <citation type="submission" date="2024-09" db="EMBL/GenBank/DDBJ databases">
        <authorList>
            <person name="Sun Q."/>
            <person name="Mori K."/>
        </authorList>
    </citation>
    <scope>NUCLEOTIDE SEQUENCE [LARGE SCALE GENOMIC DNA]</scope>
    <source>
        <strain evidence="7 8">TBRC 3947</strain>
    </source>
</reference>
<dbReference type="InterPro" id="IPR001753">
    <property type="entry name" value="Enoyl-CoA_hydra/iso"/>
</dbReference>
<sequence>MDERLETVTYQREDHIAVVTLNRPRARNAYDDRMQGELADVWRAVRGDPDVWVVVLTGTGTEAFCAGRDVKELAEYQRRGELVPRYDPRHPSYGDFGAHLHKYQLPQPVIGAINGYAIGGGLGLVLSCDLRVMSEAAWLGDLHVNIGQVGGAARLAAALPDAVAAELILAGDRLSARRAYEVGLVNQVVPADQVLPEAMRLARQVCRMSPLAVRRSKEIMQTLRALPAGTVALDEYYTAQQRLTEDGQEGPRAFREKREPQWTGR</sequence>
<dbReference type="Gene3D" id="3.90.226.10">
    <property type="entry name" value="2-enoyl-CoA Hydratase, Chain A, domain 1"/>
    <property type="match status" value="1"/>
</dbReference>
<evidence type="ECO:0000256" key="4">
    <source>
        <dbReference type="ARBA" id="ARBA00023717"/>
    </source>
</evidence>
<evidence type="ECO:0000256" key="6">
    <source>
        <dbReference type="SAM" id="MobiDB-lite"/>
    </source>
</evidence>
<dbReference type="SUPFAM" id="SSF52096">
    <property type="entry name" value="ClpP/crotonase"/>
    <property type="match status" value="1"/>
</dbReference>
<dbReference type="EMBL" id="JBHLUH010000060">
    <property type="protein sequence ID" value="MFC0531475.1"/>
    <property type="molecule type" value="Genomic_DNA"/>
</dbReference>
<dbReference type="PANTHER" id="PTHR11941">
    <property type="entry name" value="ENOYL-COA HYDRATASE-RELATED"/>
    <property type="match status" value="1"/>
</dbReference>
<evidence type="ECO:0000256" key="2">
    <source>
        <dbReference type="ARBA" id="ARBA00023239"/>
    </source>
</evidence>
<protein>
    <submittedName>
        <fullName evidence="7">Enoyl-CoA hydratase/isomerase family protein</fullName>
    </submittedName>
</protein>
<dbReference type="RefSeq" id="WP_377255956.1">
    <property type="nucleotide sequence ID" value="NZ_JBHLUH010000060.1"/>
</dbReference>
<comment type="catalytic activity">
    <reaction evidence="3">
        <text>a (3S)-3-hydroxyacyl-CoA = a (2E)-enoyl-CoA + H2O</text>
        <dbReference type="Rhea" id="RHEA:16105"/>
        <dbReference type="ChEBI" id="CHEBI:15377"/>
        <dbReference type="ChEBI" id="CHEBI:57318"/>
        <dbReference type="ChEBI" id="CHEBI:58856"/>
        <dbReference type="EC" id="4.2.1.17"/>
    </reaction>
</comment>
<evidence type="ECO:0000313" key="8">
    <source>
        <dbReference type="Proteomes" id="UP001589867"/>
    </source>
</evidence>
<feature type="region of interest" description="Disordered" evidence="6">
    <location>
        <begin position="244"/>
        <end position="265"/>
    </location>
</feature>
<dbReference type="PROSITE" id="PS00166">
    <property type="entry name" value="ENOYL_COA_HYDRATASE"/>
    <property type="match status" value="1"/>
</dbReference>
<gene>
    <name evidence="7" type="ORF">ACFFIA_27905</name>
</gene>
<dbReference type="Pfam" id="PF00378">
    <property type="entry name" value="ECH_1"/>
    <property type="match status" value="1"/>
</dbReference>
<dbReference type="Gene3D" id="1.10.12.10">
    <property type="entry name" value="Lyase 2-enoyl-coa Hydratase, Chain A, domain 2"/>
    <property type="match status" value="1"/>
</dbReference>
<name>A0ABV6M9S2_9ACTN</name>